<dbReference type="STRING" id="1077348.A0A2G8SQ78"/>
<feature type="domain" description="Muskelin N-terminal" evidence="3">
    <location>
        <begin position="4"/>
        <end position="114"/>
    </location>
</feature>
<dbReference type="EMBL" id="AYKW01000002">
    <property type="protein sequence ID" value="PIL35929.1"/>
    <property type="molecule type" value="Genomic_DNA"/>
</dbReference>
<sequence length="773" mass="86453">MNVYVQVLHASLKNDPTPETFSIKSINHAGIPFPTKFIEIVPLSAHGQSFNTSIWHVSLSGITDDTYVEHTRLKHQEYRETVALRQILKHLRQRRFLTPVTQILARSGLQLEHPLITSLHTAFVLHGAWAEAEQLVRDCADAGLLRAYRHACQAHMRWARVRGLDPDGDVPCRRGGHAMCIDEQDGIVYLFGGWDGQRSLDDFWAYEIAADAWRCLSVATSRDKNGPGPRACHKMVFDNKTGSIYLLGRLGEGDGMADHRARHPERAEGHSREGSLPWGGAAVIPGVGLQEIGSAYPSQCSEFYRYHTRGLDAGSWDLLSLDTASSGGPPLIFDHQMAIDSDAQMIYVSGGRVVEMEWDALKFSGLYSYDIRTGNWKMYNTSDSYASQPFIPPRWGHSMVLDPRSQTLFIFAGQRDDRCLSDMYAFHIPTNTVTELFPSFTTVGGPNPCFTQRAVIDPEKQEIYVLGGLTRPRPSVPPHLETESPYWIYRYDRPELPGKWTKILPENEMDTVCPHPRYAHQVVYDCKSGRVYMHGGNGGLSHDEEEHEPDPHRWSSDAEGETRASPPRSPLSPGDGDAEKRLDDFWGMEIIRPSNDEIVRRALYEIRQQQFREMCEDGPPIKALTFLQTRVSSVVNHEDPDEAKVFRALLSAHLLSAPPRPLPFSGSGSGTSTPTATRPGTNTIPAALPSGREDSPPPRKRSRPSSPMPDPDAEDSVIRLDNDPGEEGGNPPSPERYRQRTAMFEKLLGFINEDAKQPDMNLMDMLSTDGLVI</sequence>
<dbReference type="InterPro" id="IPR006652">
    <property type="entry name" value="Kelch_1"/>
</dbReference>
<feature type="compositionally biased region" description="Basic and acidic residues" evidence="2">
    <location>
        <begin position="541"/>
        <end position="562"/>
    </location>
</feature>
<comment type="caution">
    <text evidence="4">The sequence shown here is derived from an EMBL/GenBank/DDBJ whole genome shotgun (WGS) entry which is preliminary data.</text>
</comment>
<dbReference type="Pfam" id="PF24681">
    <property type="entry name" value="Kelch_KLHDC2_KLHL20_DRC7"/>
    <property type="match status" value="1"/>
</dbReference>
<accession>A0A2G8SQ78</accession>
<feature type="compositionally biased region" description="Low complexity" evidence="2">
    <location>
        <begin position="660"/>
        <end position="683"/>
    </location>
</feature>
<feature type="region of interest" description="Disordered" evidence="2">
    <location>
        <begin position="660"/>
        <end position="738"/>
    </location>
</feature>
<evidence type="ECO:0000259" key="3">
    <source>
        <dbReference type="Pfam" id="PF06588"/>
    </source>
</evidence>
<dbReference type="PANTHER" id="PTHR15526">
    <property type="entry name" value="MUSKELIN"/>
    <property type="match status" value="1"/>
</dbReference>
<name>A0A2G8SQ78_9APHY</name>
<dbReference type="Pfam" id="PF01344">
    <property type="entry name" value="Kelch_1"/>
    <property type="match status" value="1"/>
</dbReference>
<evidence type="ECO:0000313" key="5">
    <source>
        <dbReference type="Proteomes" id="UP000230002"/>
    </source>
</evidence>
<dbReference type="Gene3D" id="2.120.10.80">
    <property type="entry name" value="Kelch-type beta propeller"/>
    <property type="match status" value="2"/>
</dbReference>
<dbReference type="Pfam" id="PF06588">
    <property type="entry name" value="Muskelin_N"/>
    <property type="match status" value="1"/>
</dbReference>
<dbReference type="PANTHER" id="PTHR15526:SF5">
    <property type="entry name" value="MUSKELIN"/>
    <property type="match status" value="1"/>
</dbReference>
<feature type="region of interest" description="Disordered" evidence="2">
    <location>
        <begin position="537"/>
        <end position="579"/>
    </location>
</feature>
<evidence type="ECO:0000256" key="1">
    <source>
        <dbReference type="ARBA" id="ARBA00022737"/>
    </source>
</evidence>
<dbReference type="Proteomes" id="UP000230002">
    <property type="component" value="Unassembled WGS sequence"/>
</dbReference>
<keyword evidence="1" id="KW-0677">Repeat</keyword>
<organism evidence="4 5">
    <name type="scientific">Ganoderma sinense ZZ0214-1</name>
    <dbReference type="NCBI Taxonomy" id="1077348"/>
    <lineage>
        <taxon>Eukaryota</taxon>
        <taxon>Fungi</taxon>
        <taxon>Dikarya</taxon>
        <taxon>Basidiomycota</taxon>
        <taxon>Agaricomycotina</taxon>
        <taxon>Agaricomycetes</taxon>
        <taxon>Polyporales</taxon>
        <taxon>Polyporaceae</taxon>
        <taxon>Ganoderma</taxon>
    </lineage>
</organism>
<dbReference type="InterPro" id="IPR052456">
    <property type="entry name" value="CTLH_complex_component"/>
</dbReference>
<evidence type="ECO:0000256" key="2">
    <source>
        <dbReference type="SAM" id="MobiDB-lite"/>
    </source>
</evidence>
<proteinExistence type="predicted"/>
<dbReference type="GO" id="GO:0005737">
    <property type="term" value="C:cytoplasm"/>
    <property type="evidence" value="ECO:0007669"/>
    <property type="project" value="TreeGrafter"/>
</dbReference>
<dbReference type="SUPFAM" id="SSF117281">
    <property type="entry name" value="Kelch motif"/>
    <property type="match status" value="1"/>
</dbReference>
<gene>
    <name evidence="4" type="ORF">GSI_01589</name>
</gene>
<dbReference type="Gene3D" id="2.60.120.260">
    <property type="entry name" value="Galactose-binding domain-like"/>
    <property type="match status" value="1"/>
</dbReference>
<dbReference type="SUPFAM" id="SSF50965">
    <property type="entry name" value="Galactose oxidase, central domain"/>
    <property type="match status" value="1"/>
</dbReference>
<dbReference type="InterPro" id="IPR015915">
    <property type="entry name" value="Kelch-typ_b-propeller"/>
</dbReference>
<dbReference type="AlphaFoldDB" id="A0A2G8SQ78"/>
<protein>
    <recommendedName>
        <fullName evidence="3">Muskelin N-terminal domain-containing protein</fullName>
    </recommendedName>
</protein>
<reference evidence="4 5" key="1">
    <citation type="journal article" date="2015" name="Sci. Rep.">
        <title>Chromosome-level genome map provides insights into diverse defense mechanisms in the medicinal fungus Ganoderma sinense.</title>
        <authorList>
            <person name="Zhu Y."/>
            <person name="Xu J."/>
            <person name="Sun C."/>
            <person name="Zhou S."/>
            <person name="Xu H."/>
            <person name="Nelson D.R."/>
            <person name="Qian J."/>
            <person name="Song J."/>
            <person name="Luo H."/>
            <person name="Xiang L."/>
            <person name="Li Y."/>
            <person name="Xu Z."/>
            <person name="Ji A."/>
            <person name="Wang L."/>
            <person name="Lu S."/>
            <person name="Hayward A."/>
            <person name="Sun W."/>
            <person name="Li X."/>
            <person name="Schwartz D.C."/>
            <person name="Wang Y."/>
            <person name="Chen S."/>
        </authorList>
    </citation>
    <scope>NUCLEOTIDE SEQUENCE [LARGE SCALE GENOMIC DNA]</scope>
    <source>
        <strain evidence="4 5">ZZ0214-1</strain>
    </source>
</reference>
<dbReference type="InterPro" id="IPR010565">
    <property type="entry name" value="Muskelin_N"/>
</dbReference>
<evidence type="ECO:0000313" key="4">
    <source>
        <dbReference type="EMBL" id="PIL35929.1"/>
    </source>
</evidence>
<dbReference type="InterPro" id="IPR011043">
    <property type="entry name" value="Gal_Oxase/kelch_b-propeller"/>
</dbReference>
<keyword evidence="5" id="KW-1185">Reference proteome</keyword>
<dbReference type="OrthoDB" id="10052615at2759"/>